<evidence type="ECO:0000256" key="2">
    <source>
        <dbReference type="ARBA" id="ARBA00004613"/>
    </source>
</evidence>
<comment type="similarity">
    <text evidence="3 7">Belongs to the flagella basal body rod proteins family.</text>
</comment>
<evidence type="ECO:0000313" key="11">
    <source>
        <dbReference type="EMBL" id="SME87820.1"/>
    </source>
</evidence>
<dbReference type="GO" id="GO:0005576">
    <property type="term" value="C:extracellular region"/>
    <property type="evidence" value="ECO:0007669"/>
    <property type="project" value="UniProtKB-SubCell"/>
</dbReference>
<evidence type="ECO:0000256" key="4">
    <source>
        <dbReference type="ARBA" id="ARBA00016244"/>
    </source>
</evidence>
<gene>
    <name evidence="7" type="primary">flgK</name>
    <name evidence="11" type="ORF">SAMN06296036_10133</name>
</gene>
<dbReference type="GO" id="GO:0009424">
    <property type="term" value="C:bacterial-type flagellum hook"/>
    <property type="evidence" value="ECO:0007669"/>
    <property type="project" value="UniProtKB-UniRule"/>
</dbReference>
<dbReference type="NCBIfam" id="TIGR02492">
    <property type="entry name" value="flgK_ends"/>
    <property type="match status" value="1"/>
</dbReference>
<dbReference type="Proteomes" id="UP000192907">
    <property type="component" value="Unassembled WGS sequence"/>
</dbReference>
<proteinExistence type="inferred from homology"/>
<accession>A0A1Y6B4R6</accession>
<comment type="subcellular location">
    <subcellularLocation>
        <location evidence="1 7">Bacterial flagellum</location>
    </subcellularLocation>
    <subcellularLocation>
        <location evidence="2 7">Secreted</location>
    </subcellularLocation>
</comment>
<feature type="domain" description="Flagellar basal body rod protein N-terminal" evidence="8">
    <location>
        <begin position="8"/>
        <end position="37"/>
    </location>
</feature>
<keyword evidence="6 7" id="KW-0975">Bacterial flagellum</keyword>
<evidence type="ECO:0000256" key="3">
    <source>
        <dbReference type="ARBA" id="ARBA00009677"/>
    </source>
</evidence>
<dbReference type="Pfam" id="PF00460">
    <property type="entry name" value="Flg_bb_rod"/>
    <property type="match status" value="1"/>
</dbReference>
<dbReference type="InterPro" id="IPR001444">
    <property type="entry name" value="Flag_bb_rod_N"/>
</dbReference>
<sequence>MGGLKHTLNIGAESLYATRQGVDTAGHNIANANTEGFSRQRINLEQRIPSETRNVIIGNGVFVKNITRAHDKYLEKQLNMSNQDLGRSEAKLESMKPLEEIYSPQLNASVSEEIGAFFLALQELSSFPEETIVRSNVLERADSLVHTFKRVENSLKRFRNDLNDRIEGETVEISTMIKDIAKLNTAIQTLEAGDTREASDLLDQQDLLLRKLTKKIDINYYRGDRGMVVVRGPQETLLVERGHAANVQVTKDVNSPEGMYDVIIDKGSAYKPISIMNINKKGRLAGLIDVRDNIIPDLIKKNNELAFVLGHSLNAVHRRGYGVGEFKESTNRDFFTLSDDLNRAVETIDVDWLIREDQAAIAAALTPSAPGDNINVNEMLRLKEVRMMSNGDATFDEYYASTVGLFGLDLVRAEHIKEADTTLNNDLLTRHDALKGVSMDEEAINLMKWQANFTASSRVITTIDEMFETVLSLKR</sequence>
<protein>
    <recommendedName>
        <fullName evidence="4 7">Flagellar hook-associated protein 1</fullName>
        <shortName evidence="7">HAP1</shortName>
    </recommendedName>
</protein>
<dbReference type="EMBL" id="FWZT01000001">
    <property type="protein sequence ID" value="SME87820.1"/>
    <property type="molecule type" value="Genomic_DNA"/>
</dbReference>
<evidence type="ECO:0000313" key="12">
    <source>
        <dbReference type="Proteomes" id="UP000192907"/>
    </source>
</evidence>
<dbReference type="STRING" id="1513793.SAMN06296036_10133"/>
<dbReference type="SUPFAM" id="SSF64518">
    <property type="entry name" value="Phase 1 flagellin"/>
    <property type="match status" value="1"/>
</dbReference>
<evidence type="ECO:0000256" key="5">
    <source>
        <dbReference type="ARBA" id="ARBA00022525"/>
    </source>
</evidence>
<name>A0A1Y6B4R6_9BACT</name>
<keyword evidence="5 7" id="KW-0964">Secreted</keyword>
<dbReference type="PANTHER" id="PTHR30033">
    <property type="entry name" value="FLAGELLAR HOOK-ASSOCIATED PROTEIN 1"/>
    <property type="match status" value="1"/>
</dbReference>
<evidence type="ECO:0000256" key="7">
    <source>
        <dbReference type="RuleBase" id="RU362065"/>
    </source>
</evidence>
<evidence type="ECO:0000259" key="8">
    <source>
        <dbReference type="Pfam" id="PF00460"/>
    </source>
</evidence>
<keyword evidence="11" id="KW-0282">Flagellum</keyword>
<keyword evidence="12" id="KW-1185">Reference proteome</keyword>
<dbReference type="InterPro" id="IPR053927">
    <property type="entry name" value="FlgK_helical"/>
</dbReference>
<feature type="domain" description="Flagellar basal-body/hook protein C-terminal" evidence="9">
    <location>
        <begin position="436"/>
        <end position="473"/>
    </location>
</feature>
<dbReference type="Pfam" id="PF06429">
    <property type="entry name" value="Flg_bbr_C"/>
    <property type="match status" value="1"/>
</dbReference>
<organism evidence="11 12">
    <name type="scientific">Pseudobacteriovorax antillogorgiicola</name>
    <dbReference type="NCBI Taxonomy" id="1513793"/>
    <lineage>
        <taxon>Bacteria</taxon>
        <taxon>Pseudomonadati</taxon>
        <taxon>Bdellovibrionota</taxon>
        <taxon>Oligoflexia</taxon>
        <taxon>Oligoflexales</taxon>
        <taxon>Pseudobacteriovoracaceae</taxon>
        <taxon>Pseudobacteriovorax</taxon>
    </lineage>
</organism>
<evidence type="ECO:0000256" key="6">
    <source>
        <dbReference type="ARBA" id="ARBA00023143"/>
    </source>
</evidence>
<evidence type="ECO:0000259" key="9">
    <source>
        <dbReference type="Pfam" id="PF06429"/>
    </source>
</evidence>
<keyword evidence="11" id="KW-0969">Cilium</keyword>
<dbReference type="InterPro" id="IPR010930">
    <property type="entry name" value="Flg_bb/hook_C_dom"/>
</dbReference>
<dbReference type="OrthoDB" id="9802553at2"/>
<keyword evidence="11" id="KW-0966">Cell projection</keyword>
<evidence type="ECO:0000256" key="1">
    <source>
        <dbReference type="ARBA" id="ARBA00004365"/>
    </source>
</evidence>
<dbReference type="AlphaFoldDB" id="A0A1Y6B4R6"/>
<feature type="domain" description="Flagellar hook-associated protein FlgK helical" evidence="10">
    <location>
        <begin position="97"/>
        <end position="335"/>
    </location>
</feature>
<dbReference type="RefSeq" id="WP_132314823.1">
    <property type="nucleotide sequence ID" value="NZ_FWZT01000001.1"/>
</dbReference>
<dbReference type="PRINTS" id="PR01005">
    <property type="entry name" value="FLGHOOKAP1"/>
</dbReference>
<dbReference type="GO" id="GO:0044780">
    <property type="term" value="P:bacterial-type flagellum assembly"/>
    <property type="evidence" value="ECO:0007669"/>
    <property type="project" value="InterPro"/>
</dbReference>
<reference evidence="12" key="1">
    <citation type="submission" date="2017-04" db="EMBL/GenBank/DDBJ databases">
        <authorList>
            <person name="Varghese N."/>
            <person name="Submissions S."/>
        </authorList>
    </citation>
    <scope>NUCLEOTIDE SEQUENCE [LARGE SCALE GENOMIC DNA]</scope>
    <source>
        <strain evidence="12">RKEM611</strain>
    </source>
</reference>
<dbReference type="Pfam" id="PF22638">
    <property type="entry name" value="FlgK_D1"/>
    <property type="match status" value="1"/>
</dbReference>
<dbReference type="GO" id="GO:0005198">
    <property type="term" value="F:structural molecule activity"/>
    <property type="evidence" value="ECO:0007669"/>
    <property type="project" value="UniProtKB-UniRule"/>
</dbReference>
<dbReference type="InterPro" id="IPR002371">
    <property type="entry name" value="FlgK"/>
</dbReference>
<dbReference type="PANTHER" id="PTHR30033:SF1">
    <property type="entry name" value="FLAGELLAR HOOK-ASSOCIATED PROTEIN 1"/>
    <property type="match status" value="1"/>
</dbReference>
<evidence type="ECO:0000259" key="10">
    <source>
        <dbReference type="Pfam" id="PF22638"/>
    </source>
</evidence>